<dbReference type="Proteomes" id="UP001363460">
    <property type="component" value="Chromosome"/>
</dbReference>
<evidence type="ECO:0000313" key="2">
    <source>
        <dbReference type="Proteomes" id="UP001363460"/>
    </source>
</evidence>
<sequence>MKRSEEATLIATRIQRALCRAEQGQDQSIDRLGQLAQALTRGRRAAGLSTTVGQPAFDALARAMAAQVEAQKAMVELHGALAEVKGQTRFRSIRLGGLDKADDPVPRETRLALVDRAA</sequence>
<reference evidence="1 2" key="1">
    <citation type="submission" date="2024-02" db="EMBL/GenBank/DDBJ databases">
        <title>Distribution and functional of Brevundimonas-related endobacteria within Verticillium dahliae.</title>
        <authorList>
            <person name="Zeng H."/>
        </authorList>
    </citation>
    <scope>NUCLEOTIDE SEQUENCE [LARGE SCALE GENOMIC DNA]</scope>
    <source>
        <strain evidence="1 2">TRM 44200</strain>
    </source>
</reference>
<dbReference type="RefSeq" id="WP_291781796.1">
    <property type="nucleotide sequence ID" value="NZ_BAAAGH010000002.1"/>
</dbReference>
<name>A0ABZ2IG70_9CAUL</name>
<proteinExistence type="predicted"/>
<gene>
    <name evidence="1" type="ORF">V8J38_11625</name>
</gene>
<protein>
    <submittedName>
        <fullName evidence="1">Uncharacterized protein</fullName>
    </submittedName>
</protein>
<dbReference type="EMBL" id="CP146369">
    <property type="protein sequence ID" value="WWT53900.1"/>
    <property type="molecule type" value="Genomic_DNA"/>
</dbReference>
<keyword evidence="2" id="KW-1185">Reference proteome</keyword>
<evidence type="ECO:0000313" key="1">
    <source>
        <dbReference type="EMBL" id="WWT53900.1"/>
    </source>
</evidence>
<accession>A0ABZ2IG70</accession>
<organism evidence="1 2">
    <name type="scientific">Brevundimonas olei</name>
    <dbReference type="NCBI Taxonomy" id="657642"/>
    <lineage>
        <taxon>Bacteria</taxon>
        <taxon>Pseudomonadati</taxon>
        <taxon>Pseudomonadota</taxon>
        <taxon>Alphaproteobacteria</taxon>
        <taxon>Caulobacterales</taxon>
        <taxon>Caulobacteraceae</taxon>
        <taxon>Brevundimonas</taxon>
    </lineage>
</organism>